<feature type="non-terminal residue" evidence="1">
    <location>
        <position position="1"/>
    </location>
</feature>
<keyword evidence="2" id="KW-1185">Reference proteome</keyword>
<protein>
    <submittedName>
        <fullName evidence="1">9531_t:CDS:1</fullName>
    </submittedName>
</protein>
<sequence length="72" mass="7895">RAFVSMIAYKVAKELGLKIDKPSRSLIVAATGTTSRSLGIIRNLSVKIQSRTILINVKVIPATLYLLLLKNN</sequence>
<gene>
    <name evidence="1" type="ORF">DHETER_LOCUS5727</name>
</gene>
<accession>A0ACA9M251</accession>
<reference evidence="1" key="1">
    <citation type="submission" date="2021-06" db="EMBL/GenBank/DDBJ databases">
        <authorList>
            <person name="Kallberg Y."/>
            <person name="Tangrot J."/>
            <person name="Rosling A."/>
        </authorList>
    </citation>
    <scope>NUCLEOTIDE SEQUENCE</scope>
    <source>
        <strain evidence="1">IL203A</strain>
    </source>
</reference>
<name>A0ACA9M251_9GLOM</name>
<organism evidence="1 2">
    <name type="scientific">Dentiscutata heterogama</name>
    <dbReference type="NCBI Taxonomy" id="1316150"/>
    <lineage>
        <taxon>Eukaryota</taxon>
        <taxon>Fungi</taxon>
        <taxon>Fungi incertae sedis</taxon>
        <taxon>Mucoromycota</taxon>
        <taxon>Glomeromycotina</taxon>
        <taxon>Glomeromycetes</taxon>
        <taxon>Diversisporales</taxon>
        <taxon>Gigasporaceae</taxon>
        <taxon>Dentiscutata</taxon>
    </lineage>
</organism>
<evidence type="ECO:0000313" key="1">
    <source>
        <dbReference type="EMBL" id="CAG8562903.1"/>
    </source>
</evidence>
<evidence type="ECO:0000313" key="2">
    <source>
        <dbReference type="Proteomes" id="UP000789702"/>
    </source>
</evidence>
<dbReference type="Proteomes" id="UP000789702">
    <property type="component" value="Unassembled WGS sequence"/>
</dbReference>
<dbReference type="EMBL" id="CAJVPU010006620">
    <property type="protein sequence ID" value="CAG8562903.1"/>
    <property type="molecule type" value="Genomic_DNA"/>
</dbReference>
<proteinExistence type="predicted"/>
<comment type="caution">
    <text evidence="1">The sequence shown here is derived from an EMBL/GenBank/DDBJ whole genome shotgun (WGS) entry which is preliminary data.</text>
</comment>